<dbReference type="EMBL" id="LGTC01000001">
    <property type="protein sequence ID" value="KNY27363.1"/>
    <property type="molecule type" value="Genomic_DNA"/>
</dbReference>
<name>A0A0L6JNH9_9FIRM</name>
<dbReference type="AlphaFoldDB" id="A0A0L6JNH9"/>
<organism evidence="1 2">
    <name type="scientific">Pseudobacteroides cellulosolvens ATCC 35603 = DSM 2933</name>
    <dbReference type="NCBI Taxonomy" id="398512"/>
    <lineage>
        <taxon>Bacteria</taxon>
        <taxon>Bacillati</taxon>
        <taxon>Bacillota</taxon>
        <taxon>Clostridia</taxon>
        <taxon>Eubacteriales</taxon>
        <taxon>Oscillospiraceae</taxon>
        <taxon>Pseudobacteroides</taxon>
    </lineage>
</organism>
<evidence type="ECO:0000313" key="1">
    <source>
        <dbReference type="EMBL" id="KNY27363.1"/>
    </source>
</evidence>
<reference evidence="2" key="1">
    <citation type="submission" date="2015-07" db="EMBL/GenBank/DDBJ databases">
        <title>Near-Complete Genome Sequence of the Cellulolytic Bacterium Bacteroides (Pseudobacteroides) cellulosolvens ATCC 35603.</title>
        <authorList>
            <person name="Dassa B."/>
            <person name="Utturkar S.M."/>
            <person name="Klingeman D.M."/>
            <person name="Hurt R.A."/>
            <person name="Keller M."/>
            <person name="Xu J."/>
            <person name="Reddy Y.H.K."/>
            <person name="Borovok I."/>
            <person name="Grinberg I.R."/>
            <person name="Lamed R."/>
            <person name="Zhivin O."/>
            <person name="Bayer E.A."/>
            <person name="Brown S.D."/>
        </authorList>
    </citation>
    <scope>NUCLEOTIDE SEQUENCE [LARGE SCALE GENOMIC DNA]</scope>
    <source>
        <strain evidence="2">DSM 2933</strain>
    </source>
</reference>
<dbReference type="STRING" id="398512.Bccel_2634"/>
<protein>
    <submittedName>
        <fullName evidence="1">Uncharacterized protein</fullName>
    </submittedName>
</protein>
<sequence>MVEIEVITGPPYKGEGDNKSQPGYFAYYYGLITTENTPSEGWKIKSIDYVPEDFLCHPLHHWDYDAESLVGTVYNNWYGLIDEIDKIEKDDSIIRVYAVGGGNKYRFDFVRITNGDDVLLHEYTQQKEQWVEVNLLKQEHQVYKFSILNPNLANHKE</sequence>
<keyword evidence="2" id="KW-1185">Reference proteome</keyword>
<accession>A0A0L6JNH9</accession>
<evidence type="ECO:0000313" key="2">
    <source>
        <dbReference type="Proteomes" id="UP000036923"/>
    </source>
</evidence>
<comment type="caution">
    <text evidence="1">The sequence shown here is derived from an EMBL/GenBank/DDBJ whole genome shotgun (WGS) entry which is preliminary data.</text>
</comment>
<dbReference type="eggNOG" id="ENOG5032FZI">
    <property type="taxonomic scope" value="Bacteria"/>
</dbReference>
<dbReference type="Proteomes" id="UP000036923">
    <property type="component" value="Unassembled WGS sequence"/>
</dbReference>
<gene>
    <name evidence="1" type="ORF">Bccel_2634</name>
</gene>
<dbReference type="RefSeq" id="WP_050753414.1">
    <property type="nucleotide sequence ID" value="NZ_JQKC01000019.1"/>
</dbReference>
<proteinExistence type="predicted"/>
<dbReference type="OrthoDB" id="1747159at2"/>